<feature type="domain" description="Integral membrane bound transporter" evidence="7">
    <location>
        <begin position="376"/>
        <end position="497"/>
    </location>
</feature>
<gene>
    <name evidence="8" type="ORF">SAMN05443544_3853</name>
</gene>
<feature type="region of interest" description="Disordered" evidence="5">
    <location>
        <begin position="536"/>
        <end position="560"/>
    </location>
</feature>
<evidence type="ECO:0000256" key="3">
    <source>
        <dbReference type="ARBA" id="ARBA00022989"/>
    </source>
</evidence>
<feature type="transmembrane region" description="Helical" evidence="6">
    <location>
        <begin position="56"/>
        <end position="75"/>
    </location>
</feature>
<feature type="transmembrane region" description="Helical" evidence="6">
    <location>
        <begin position="160"/>
        <end position="180"/>
    </location>
</feature>
<dbReference type="GO" id="GO:0016020">
    <property type="term" value="C:membrane"/>
    <property type="evidence" value="ECO:0007669"/>
    <property type="project" value="UniProtKB-SubCell"/>
</dbReference>
<evidence type="ECO:0000256" key="5">
    <source>
        <dbReference type="SAM" id="MobiDB-lite"/>
    </source>
</evidence>
<evidence type="ECO:0000259" key="7">
    <source>
        <dbReference type="Pfam" id="PF13515"/>
    </source>
</evidence>
<feature type="transmembrane region" description="Helical" evidence="6">
    <location>
        <begin position="416"/>
        <end position="442"/>
    </location>
</feature>
<keyword evidence="4 6" id="KW-0472">Membrane</keyword>
<name>A0A1N6IB67_9MICO</name>
<evidence type="ECO:0000256" key="1">
    <source>
        <dbReference type="ARBA" id="ARBA00004141"/>
    </source>
</evidence>
<dbReference type="Pfam" id="PF13515">
    <property type="entry name" value="FUSC_2"/>
    <property type="match status" value="1"/>
</dbReference>
<accession>A0A1N6IB67</accession>
<protein>
    <submittedName>
        <fullName evidence="8">Uncharacterized membrane protein YccC</fullName>
    </submittedName>
</protein>
<evidence type="ECO:0000256" key="6">
    <source>
        <dbReference type="SAM" id="Phobius"/>
    </source>
</evidence>
<sequence>MSSSPADGSWGWGAWIRALARTNRAPIPWGRVVLTSVGITAPVGLAVLVAPHDTSVVVAGSVASMGALVASVMDVGSVGIERVHRMALTSLLAASGFALGTLVFGDPVATFIAVVGAAFVSGLSGAVSATASRAGQFFLLYAVTAANVEFGLGSPWAAPAIFLAGAMWRLLLTIAVAGAVGTTLSPERRAVAAVYTAIADQLAATGSGRRRAAATAVTTALDEAYDVMVAAETAIAERDLRWQSLATMLNASAPVVDATIAVTRGGTPADAATIDYLRGIARWVGDPSRPLPAPPESATSPADRAVLESSVDRVARIAARIAAADPRRHRRDREVPLPAKPSVVDRLRGAERTLVAGSETWSAILRLVLCMAIAQGICLMLHLDRPYLVMLTVAQVMKPDFGSVFARAVQRGFGTVAGVVIGSLVVVAVPSGGGQVLVIAALAGALPIMMPRNYGLYAIVTTPLAVILVEVHAGASAQIVGARLLDTLVGCAIVLVFGYLPWPSTWHAPRHLASGVADVVRSMVEYFDIALGARRDSESGTGATGESDAVSPTESDADRARVTARRATYRSLSDLRTRVAKSLPEPPAISAPAASWIPEIDALEGVADTVTAIATTTAASGVAIDPRELARARDVLIDLAEAIDEGRPPSAVPVPGEGPLAALGDELSAARAALSSRVRERAPSARRGRAAVERSGSRVRRSRTRARDTDPGR</sequence>
<keyword evidence="9" id="KW-1185">Reference proteome</keyword>
<feature type="transmembrane region" description="Helical" evidence="6">
    <location>
        <begin position="29"/>
        <end position="50"/>
    </location>
</feature>
<organism evidence="8 9">
    <name type="scientific">Agromyces cerinus subsp. cerinus</name>
    <dbReference type="NCBI Taxonomy" id="232089"/>
    <lineage>
        <taxon>Bacteria</taxon>
        <taxon>Bacillati</taxon>
        <taxon>Actinomycetota</taxon>
        <taxon>Actinomycetes</taxon>
        <taxon>Micrococcales</taxon>
        <taxon>Microbacteriaceae</taxon>
        <taxon>Agromyces</taxon>
    </lineage>
</organism>
<reference evidence="9" key="1">
    <citation type="submission" date="2016-11" db="EMBL/GenBank/DDBJ databases">
        <authorList>
            <person name="Varghese N."/>
            <person name="Submissions S."/>
        </authorList>
    </citation>
    <scope>NUCLEOTIDE SEQUENCE [LARGE SCALE GENOMIC DNA]</scope>
    <source>
        <strain evidence="9">DSM 8595</strain>
    </source>
</reference>
<feature type="region of interest" description="Disordered" evidence="5">
    <location>
        <begin position="674"/>
        <end position="713"/>
    </location>
</feature>
<dbReference type="AlphaFoldDB" id="A0A1N6IB67"/>
<evidence type="ECO:0000313" key="9">
    <source>
        <dbReference type="Proteomes" id="UP000184699"/>
    </source>
</evidence>
<dbReference type="STRING" id="232089.SAMN05443544_3853"/>
<feature type="transmembrane region" description="Helical" evidence="6">
    <location>
        <begin position="137"/>
        <end position="154"/>
    </location>
</feature>
<feature type="transmembrane region" description="Helical" evidence="6">
    <location>
        <begin position="481"/>
        <end position="502"/>
    </location>
</feature>
<dbReference type="EMBL" id="FSRJ01000006">
    <property type="protein sequence ID" value="SIO29219.1"/>
    <property type="molecule type" value="Genomic_DNA"/>
</dbReference>
<keyword evidence="3 6" id="KW-1133">Transmembrane helix</keyword>
<keyword evidence="2 6" id="KW-0812">Transmembrane</keyword>
<dbReference type="Proteomes" id="UP000184699">
    <property type="component" value="Unassembled WGS sequence"/>
</dbReference>
<evidence type="ECO:0000256" key="2">
    <source>
        <dbReference type="ARBA" id="ARBA00022692"/>
    </source>
</evidence>
<feature type="transmembrane region" description="Helical" evidence="6">
    <location>
        <begin position="454"/>
        <end position="475"/>
    </location>
</feature>
<proteinExistence type="predicted"/>
<feature type="transmembrane region" description="Helical" evidence="6">
    <location>
        <begin position="111"/>
        <end position="130"/>
    </location>
</feature>
<evidence type="ECO:0000256" key="4">
    <source>
        <dbReference type="ARBA" id="ARBA00023136"/>
    </source>
</evidence>
<dbReference type="InterPro" id="IPR049453">
    <property type="entry name" value="Memb_transporter_dom"/>
</dbReference>
<evidence type="ECO:0000313" key="8">
    <source>
        <dbReference type="EMBL" id="SIO29219.1"/>
    </source>
</evidence>
<comment type="subcellular location">
    <subcellularLocation>
        <location evidence="1">Membrane</location>
        <topology evidence="1">Multi-pass membrane protein</topology>
    </subcellularLocation>
</comment>